<organism evidence="1 2">
    <name type="scientific">Candidatus Accumulibacter meliphilus</name>
    <dbReference type="NCBI Taxonomy" id="2211374"/>
    <lineage>
        <taxon>Bacteria</taxon>
        <taxon>Pseudomonadati</taxon>
        <taxon>Pseudomonadota</taxon>
        <taxon>Betaproteobacteria</taxon>
        <taxon>Candidatus Accumulibacter</taxon>
    </lineage>
</organism>
<name>A0A369XVM1_9PROT</name>
<dbReference type="EMBL" id="QPGA01000001">
    <property type="protein sequence ID" value="RDE52217.1"/>
    <property type="molecule type" value="Genomic_DNA"/>
</dbReference>
<sequence length="65" mass="7294">MFRVVVEERGPARLATAKGRQTGQAECYYRRPILHPAGMLLVMSCAGARRHALAARLFSDFFQRG</sequence>
<accession>A0A369XVM1</accession>
<gene>
    <name evidence="1" type="ORF">DVS81_00090</name>
</gene>
<dbReference type="Proteomes" id="UP000253831">
    <property type="component" value="Unassembled WGS sequence"/>
</dbReference>
<evidence type="ECO:0000313" key="2">
    <source>
        <dbReference type="Proteomes" id="UP000253831"/>
    </source>
</evidence>
<protein>
    <submittedName>
        <fullName evidence="1">Uncharacterized protein</fullName>
    </submittedName>
</protein>
<proteinExistence type="predicted"/>
<evidence type="ECO:0000313" key="1">
    <source>
        <dbReference type="EMBL" id="RDE52217.1"/>
    </source>
</evidence>
<comment type="caution">
    <text evidence="1">The sequence shown here is derived from an EMBL/GenBank/DDBJ whole genome shotgun (WGS) entry which is preliminary data.</text>
</comment>
<dbReference type="AlphaFoldDB" id="A0A369XVM1"/>
<reference evidence="1 2" key="1">
    <citation type="submission" date="2018-05" db="EMBL/GenBank/DDBJ databases">
        <title>Integrated omic analyses show evidence that a Ca. Accumulibacter phosphatis strain performs denitrification under micro-aerobic conditions.</title>
        <authorList>
            <person name="Camejo P.Y."/>
            <person name="Katherine M.D."/>
            <person name="Daniel N.R."/>
        </authorList>
    </citation>
    <scope>NUCLEOTIDE SEQUENCE [LARGE SCALE GENOMIC DNA]</scope>
    <source>
        <strain evidence="1">UW-LDO-IC</strain>
    </source>
</reference>